<evidence type="ECO:0000313" key="4">
    <source>
        <dbReference type="EMBL" id="CCC73581.1"/>
    </source>
</evidence>
<dbReference type="CDD" id="cd02803">
    <property type="entry name" value="OYE_like_FMN_family"/>
    <property type="match status" value="1"/>
</dbReference>
<dbReference type="eggNOG" id="COG1902">
    <property type="taxonomic scope" value="Bacteria"/>
</dbReference>
<organism evidence="4 5">
    <name type="scientific">Megasphaera elsdenii DSM 20460</name>
    <dbReference type="NCBI Taxonomy" id="1064535"/>
    <lineage>
        <taxon>Bacteria</taxon>
        <taxon>Bacillati</taxon>
        <taxon>Bacillota</taxon>
        <taxon>Negativicutes</taxon>
        <taxon>Veillonellales</taxon>
        <taxon>Veillonellaceae</taxon>
        <taxon>Megasphaera</taxon>
    </lineage>
</organism>
<evidence type="ECO:0000313" key="5">
    <source>
        <dbReference type="Proteomes" id="UP000010111"/>
    </source>
</evidence>
<dbReference type="PANTHER" id="PTHR43656:SF2">
    <property type="entry name" value="BINDING OXIDOREDUCTASE, PUTATIVE (AFU_ORTHOLOGUE AFUA_2G08260)-RELATED"/>
    <property type="match status" value="1"/>
</dbReference>
<evidence type="ECO:0000259" key="3">
    <source>
        <dbReference type="Pfam" id="PF00724"/>
    </source>
</evidence>
<evidence type="ECO:0000256" key="1">
    <source>
        <dbReference type="ARBA" id="ARBA00022630"/>
    </source>
</evidence>
<dbReference type="HOGENOM" id="CLU_012153_2_3_9"/>
<dbReference type="GeneID" id="97490827"/>
<dbReference type="AlphaFoldDB" id="G0VQ53"/>
<dbReference type="RefSeq" id="WP_014016311.1">
    <property type="nucleotide sequence ID" value="NC_015873.1"/>
</dbReference>
<dbReference type="InterPro" id="IPR013785">
    <property type="entry name" value="Aldolase_TIM"/>
</dbReference>
<feature type="domain" description="NADH:flavin oxidoreductase/NADH oxidase N-terminal" evidence="3">
    <location>
        <begin position="4"/>
        <end position="313"/>
    </location>
</feature>
<proteinExistence type="predicted"/>
<dbReference type="InterPro" id="IPR051799">
    <property type="entry name" value="NADH_flavin_oxidoreductase"/>
</dbReference>
<gene>
    <name evidence="4" type="ORF">MELS_1360</name>
</gene>
<protein>
    <submittedName>
        <fullName evidence="4">NADH-dependent flavin oxidoreductase</fullName>
    </submittedName>
</protein>
<dbReference type="EMBL" id="HE576794">
    <property type="protein sequence ID" value="CCC73581.1"/>
    <property type="molecule type" value="Genomic_DNA"/>
</dbReference>
<dbReference type="STRING" id="1064535.MELS_1360"/>
<dbReference type="GO" id="GO:0010181">
    <property type="term" value="F:FMN binding"/>
    <property type="evidence" value="ECO:0007669"/>
    <property type="project" value="InterPro"/>
</dbReference>
<dbReference type="InterPro" id="IPR001155">
    <property type="entry name" value="OxRdtase_FMN_N"/>
</dbReference>
<dbReference type="Gene3D" id="3.20.20.70">
    <property type="entry name" value="Aldolase class I"/>
    <property type="match status" value="1"/>
</dbReference>
<name>G0VQ53_MEGEL</name>
<sequence>MKKIFGSAALKNIPLKNRLIRSATWEGIANPDGSVTETAYEIYKELAKGGVGAIITGFTSVALHDYYFGGMMRLCDDSLIPQYKKLTDIIHAEGIPVITQLALGAYYREVKGRFMQVEPDDMTSDEIQYVIRQFIDAAIRAEKAGFDGVQIHAAHFFFLSRFISPAVNHRTDEYGGSTKNRSHILLDIMNGIRKAAPKLHITIKINSSDFTHGGIEELECLAICQLLDQAGIDSIEVSGNGTSVSGIKAHVNEGYFVPVAAKIAKRVSCPVIVVGGFRSLDGMESVLNQTDIAFISLSRPLLREPDLPNKMKADSTIVSQCVSCNACYSSQAHKCVFRKRNTLWCFDSMSRQKEVPS</sequence>
<keyword evidence="1" id="KW-0285">Flavoprotein</keyword>
<dbReference type="Proteomes" id="UP000010111">
    <property type="component" value="Chromosome"/>
</dbReference>
<dbReference type="Pfam" id="PF00724">
    <property type="entry name" value="Oxidored_FMN"/>
    <property type="match status" value="1"/>
</dbReference>
<keyword evidence="2" id="KW-0560">Oxidoreductase</keyword>
<dbReference type="SUPFAM" id="SSF51395">
    <property type="entry name" value="FMN-linked oxidoreductases"/>
    <property type="match status" value="1"/>
</dbReference>
<reference evidence="4 5" key="1">
    <citation type="journal article" date="2011" name="J. Bacteriol.">
        <title>Genome Sequence of the Ruminal Bacterium Megasphaera elsdenii.</title>
        <authorList>
            <person name="Marx H."/>
            <person name="Graf A.B."/>
            <person name="Tatto N."/>
            <person name="Thallinger G.G."/>
            <person name="Mattanovich D."/>
            <person name="Sauer M."/>
        </authorList>
    </citation>
    <scope>NUCLEOTIDE SEQUENCE [LARGE SCALE GENOMIC DNA]</scope>
    <source>
        <strain evidence="4 5">DSM 20460</strain>
    </source>
</reference>
<dbReference type="PANTHER" id="PTHR43656">
    <property type="entry name" value="BINDING OXIDOREDUCTASE, PUTATIVE (AFU_ORTHOLOGUE AFUA_2G08260)-RELATED"/>
    <property type="match status" value="1"/>
</dbReference>
<dbReference type="KEGG" id="med:MELS_1360"/>
<dbReference type="GO" id="GO:0016491">
    <property type="term" value="F:oxidoreductase activity"/>
    <property type="evidence" value="ECO:0007669"/>
    <property type="project" value="UniProtKB-KW"/>
</dbReference>
<evidence type="ECO:0000256" key="2">
    <source>
        <dbReference type="ARBA" id="ARBA00023002"/>
    </source>
</evidence>
<accession>G0VQ53</accession>
<keyword evidence="5" id="KW-1185">Reference proteome</keyword>